<accession>A0AAD1G2B8</accession>
<evidence type="ECO:0000256" key="1">
    <source>
        <dbReference type="PROSITE-ProRule" id="PRU00339"/>
    </source>
</evidence>
<gene>
    <name evidence="3" type="ORF">DFR51_3162</name>
    <name evidence="2" type="ORF">SmB9_30990</name>
</gene>
<dbReference type="AlphaFoldDB" id="A0AAD1G2B8"/>
<dbReference type="SMART" id="SM00028">
    <property type="entry name" value="TPR"/>
    <property type="match status" value="3"/>
</dbReference>
<dbReference type="EMBL" id="RBWX01000010">
    <property type="protein sequence ID" value="RKS86456.1"/>
    <property type="molecule type" value="Genomic_DNA"/>
</dbReference>
<dbReference type="InterPro" id="IPR019734">
    <property type="entry name" value="TPR_rpt"/>
</dbReference>
<dbReference type="PROSITE" id="PS50005">
    <property type="entry name" value="TPR"/>
    <property type="match status" value="2"/>
</dbReference>
<dbReference type="Proteomes" id="UP000275727">
    <property type="component" value="Chromosome"/>
</dbReference>
<organism evidence="2 4">
    <name type="scientific">Sphingosinicella microcystinivorans</name>
    <dbReference type="NCBI Taxonomy" id="335406"/>
    <lineage>
        <taxon>Bacteria</taxon>
        <taxon>Pseudomonadati</taxon>
        <taxon>Pseudomonadota</taxon>
        <taxon>Alphaproteobacteria</taxon>
        <taxon>Sphingomonadales</taxon>
        <taxon>Sphingosinicellaceae</taxon>
        <taxon>Sphingosinicella</taxon>
    </lineage>
</organism>
<protein>
    <submittedName>
        <fullName evidence="3">Tetratricopeptide repeat protein</fullName>
    </submittedName>
</protein>
<feature type="repeat" description="TPR" evidence="1">
    <location>
        <begin position="49"/>
        <end position="82"/>
    </location>
</feature>
<evidence type="ECO:0000313" key="3">
    <source>
        <dbReference type="EMBL" id="RKS86456.1"/>
    </source>
</evidence>
<evidence type="ECO:0000313" key="2">
    <source>
        <dbReference type="EMBL" id="BBE35441.1"/>
    </source>
</evidence>
<reference evidence="2 4" key="1">
    <citation type="submission" date="2018-06" db="EMBL/GenBank/DDBJ databases">
        <title>Complete Genome Sequence of the Microcystin-Degrading Bacterium Sphingosinicella microcystinivorans Strain B-9.</title>
        <authorList>
            <person name="Jin H."/>
            <person name="Nishizawa T."/>
            <person name="Guo Y."/>
            <person name="Nishizawa A."/>
            <person name="Park H."/>
            <person name="Kato H."/>
            <person name="Tsuji K."/>
            <person name="Harada K."/>
        </authorList>
    </citation>
    <scope>NUCLEOTIDE SEQUENCE [LARGE SCALE GENOMIC DNA]</scope>
    <source>
        <strain evidence="2 4">B9</strain>
    </source>
</reference>
<dbReference type="SUPFAM" id="SSF48452">
    <property type="entry name" value="TPR-like"/>
    <property type="match status" value="1"/>
</dbReference>
<name>A0AAD1G2B8_SPHMI</name>
<dbReference type="PANTHER" id="PTHR12558:SF13">
    <property type="entry name" value="CELL DIVISION CYCLE PROTEIN 27 HOMOLOG"/>
    <property type="match status" value="1"/>
</dbReference>
<reference evidence="3 5" key="2">
    <citation type="submission" date="2018-10" db="EMBL/GenBank/DDBJ databases">
        <title>Genomic Encyclopedia of Type Strains, Phase IV (KMG-IV): sequencing the most valuable type-strain genomes for metagenomic binning, comparative biology and taxonomic classification.</title>
        <authorList>
            <person name="Goeker M."/>
        </authorList>
    </citation>
    <scope>NUCLEOTIDE SEQUENCE [LARGE SCALE GENOMIC DNA]</scope>
    <source>
        <strain evidence="3 5">DSM 19791</strain>
    </source>
</reference>
<evidence type="ECO:0000313" key="5">
    <source>
        <dbReference type="Proteomes" id="UP000276029"/>
    </source>
</evidence>
<sequence>MLKRASGGVTLREVFMQSRIMLAGIAVAIATASSVAYCKTAEPSIAPLSMQLTRSGETLLNGHKAQAAIDQFETALAVDPRNTRAYIGIARSYDRLGLPGRAVKFYREALAIDPNDLTALSEQGEAYMARGAVALAKDNLERIRKLCQSECQNAVTLAAAIEKGPPATVTAAAEKPAPKIN</sequence>
<dbReference type="Proteomes" id="UP000276029">
    <property type="component" value="Unassembled WGS sequence"/>
</dbReference>
<dbReference type="InterPro" id="IPR011990">
    <property type="entry name" value="TPR-like_helical_dom_sf"/>
</dbReference>
<feature type="repeat" description="TPR" evidence="1">
    <location>
        <begin position="83"/>
        <end position="116"/>
    </location>
</feature>
<proteinExistence type="predicted"/>
<dbReference type="Pfam" id="PF13432">
    <property type="entry name" value="TPR_16"/>
    <property type="match status" value="1"/>
</dbReference>
<dbReference type="EMBL" id="AP018711">
    <property type="protein sequence ID" value="BBE35441.1"/>
    <property type="molecule type" value="Genomic_DNA"/>
</dbReference>
<keyword evidence="1" id="KW-0802">TPR repeat</keyword>
<keyword evidence="5" id="KW-1185">Reference proteome</keyword>
<dbReference type="Gene3D" id="1.25.40.10">
    <property type="entry name" value="Tetratricopeptide repeat domain"/>
    <property type="match status" value="1"/>
</dbReference>
<dbReference type="PANTHER" id="PTHR12558">
    <property type="entry name" value="CELL DIVISION CYCLE 16,23,27"/>
    <property type="match status" value="1"/>
</dbReference>
<evidence type="ECO:0000313" key="4">
    <source>
        <dbReference type="Proteomes" id="UP000275727"/>
    </source>
</evidence>
<dbReference type="KEGG" id="smic:SmB9_30990"/>